<dbReference type="Gramene" id="OB04G26300.1">
    <property type="protein sequence ID" value="OB04G26300.1"/>
    <property type="gene ID" value="OB04G26300"/>
</dbReference>
<reference evidence="3" key="2">
    <citation type="submission" date="2013-04" db="UniProtKB">
        <authorList>
            <consortium name="EnsemblPlants"/>
        </authorList>
    </citation>
    <scope>IDENTIFICATION</scope>
</reference>
<dbReference type="Gene3D" id="3.40.50.2000">
    <property type="entry name" value="Glycogen Phosphorylase B"/>
    <property type="match status" value="1"/>
</dbReference>
<proteinExistence type="predicted"/>
<organism evidence="3">
    <name type="scientific">Oryza brachyantha</name>
    <name type="common">malo sina</name>
    <dbReference type="NCBI Taxonomy" id="4533"/>
    <lineage>
        <taxon>Eukaryota</taxon>
        <taxon>Viridiplantae</taxon>
        <taxon>Streptophyta</taxon>
        <taxon>Embryophyta</taxon>
        <taxon>Tracheophyta</taxon>
        <taxon>Spermatophyta</taxon>
        <taxon>Magnoliopsida</taxon>
        <taxon>Liliopsida</taxon>
        <taxon>Poales</taxon>
        <taxon>Poaceae</taxon>
        <taxon>BOP clade</taxon>
        <taxon>Oryzoideae</taxon>
        <taxon>Oryzeae</taxon>
        <taxon>Oryzinae</taxon>
        <taxon>Oryza</taxon>
    </lineage>
</organism>
<feature type="region of interest" description="Disordered" evidence="2">
    <location>
        <begin position="1"/>
        <end position="24"/>
    </location>
</feature>
<evidence type="ECO:0000256" key="2">
    <source>
        <dbReference type="SAM" id="MobiDB-lite"/>
    </source>
</evidence>
<evidence type="ECO:0000313" key="4">
    <source>
        <dbReference type="Proteomes" id="UP000006038"/>
    </source>
</evidence>
<dbReference type="GO" id="GO:0008194">
    <property type="term" value="F:UDP-glycosyltransferase activity"/>
    <property type="evidence" value="ECO:0007669"/>
    <property type="project" value="InterPro"/>
</dbReference>
<reference evidence="3" key="1">
    <citation type="journal article" date="2013" name="Nat. Commun.">
        <title>Whole-genome sequencing of Oryza brachyantha reveals mechanisms underlying Oryza genome evolution.</title>
        <authorList>
            <person name="Chen J."/>
            <person name="Huang Q."/>
            <person name="Gao D."/>
            <person name="Wang J."/>
            <person name="Lang Y."/>
            <person name="Liu T."/>
            <person name="Li B."/>
            <person name="Bai Z."/>
            <person name="Luis Goicoechea J."/>
            <person name="Liang C."/>
            <person name="Chen C."/>
            <person name="Zhang W."/>
            <person name="Sun S."/>
            <person name="Liao Y."/>
            <person name="Zhang X."/>
            <person name="Yang L."/>
            <person name="Song C."/>
            <person name="Wang M."/>
            <person name="Shi J."/>
            <person name="Liu G."/>
            <person name="Liu J."/>
            <person name="Zhou H."/>
            <person name="Zhou W."/>
            <person name="Yu Q."/>
            <person name="An N."/>
            <person name="Chen Y."/>
            <person name="Cai Q."/>
            <person name="Wang B."/>
            <person name="Liu B."/>
            <person name="Min J."/>
            <person name="Huang Y."/>
            <person name="Wu H."/>
            <person name="Li Z."/>
            <person name="Zhang Y."/>
            <person name="Yin Y."/>
            <person name="Song W."/>
            <person name="Jiang J."/>
            <person name="Jackson S.A."/>
            <person name="Wing R.A."/>
            <person name="Wang J."/>
            <person name="Chen M."/>
        </authorList>
    </citation>
    <scope>NUCLEOTIDE SEQUENCE [LARGE SCALE GENOMIC DNA]</scope>
    <source>
        <strain evidence="3">cv. IRGC 101232</strain>
    </source>
</reference>
<sequence length="413" mass="45642">MGTPAVSSNHPDNDGGQEEEQQQPAIRGMRILPAELELSTKELPWLVGDSATQRSRFAFWLQTLHRARGFRTVLVNSFPGEAASAAAAEVDDDDDGKPDEVLRHAAVGCYLTHCGWNSTVEAIQHGVRMLCHPVAGDQFINCAYITRVWKVGLRLGSVSQDGVKSCIERVMEGAEGARLQEKMNTLRQRVVTAEARRMAQRNVKSFSLRRSRRRGQGPRQSLVSVGTSCGGGDQWSSDFDLTLRQLHLDDLIEDGQNDADVLVHLLVQQHTQFGMSIKGRVVTSFSKICDSCSSPYLTKIDEKFNLTVLSSTRKEQSGLPDIGDSDPSVIYVRPGAEIDLDSVIQETIRLTASAKSSCSEACEKSTVVWQSLERSLKHSLISEPTDGGDQKKRYSQRWSKLLDLKKTLDKAAN</sequence>
<dbReference type="PANTHER" id="PTHR37734:SF1">
    <property type="entry name" value="LARGE RIBOSOMAL RNA SUBUNIT ACCUMULATION PROTEIN YCED HOMOLOG 2, CHLOROPLASTIC"/>
    <property type="match status" value="1"/>
</dbReference>
<feature type="region of interest" description="Disordered" evidence="2">
    <location>
        <begin position="207"/>
        <end position="229"/>
    </location>
</feature>
<accession>J3LZQ5</accession>
<dbReference type="HOGENOM" id="CLU_666297_0_0_1"/>
<feature type="compositionally biased region" description="Basic residues" evidence="2">
    <location>
        <begin position="207"/>
        <end position="216"/>
    </location>
</feature>
<dbReference type="InterPro" id="IPR044985">
    <property type="entry name" value="YceD_plant"/>
</dbReference>
<dbReference type="Pfam" id="PF02620">
    <property type="entry name" value="YceD"/>
    <property type="match status" value="1"/>
</dbReference>
<dbReference type="EnsemblPlants" id="OB04G26300.1">
    <property type="protein sequence ID" value="OB04G26300.1"/>
    <property type="gene ID" value="OB04G26300"/>
</dbReference>
<evidence type="ECO:0000256" key="1">
    <source>
        <dbReference type="ARBA" id="ARBA00022679"/>
    </source>
</evidence>
<dbReference type="InterPro" id="IPR003772">
    <property type="entry name" value="YceD"/>
</dbReference>
<dbReference type="SUPFAM" id="SSF53756">
    <property type="entry name" value="UDP-Glycosyltransferase/glycogen phosphorylase"/>
    <property type="match status" value="1"/>
</dbReference>
<feature type="compositionally biased region" description="Polar residues" evidence="2">
    <location>
        <begin position="1"/>
        <end position="10"/>
    </location>
</feature>
<dbReference type="eggNOG" id="KOG1192">
    <property type="taxonomic scope" value="Eukaryota"/>
</dbReference>
<dbReference type="InterPro" id="IPR002213">
    <property type="entry name" value="UDP_glucos_trans"/>
</dbReference>
<dbReference type="Proteomes" id="UP000006038">
    <property type="component" value="Chromosome 4"/>
</dbReference>
<protein>
    <recommendedName>
        <fullName evidence="5">UDP-glycosyltransferases domain-containing protein</fullName>
    </recommendedName>
</protein>
<dbReference type="AlphaFoldDB" id="J3LZQ5"/>
<name>J3LZQ5_ORYBR</name>
<evidence type="ECO:0000313" key="3">
    <source>
        <dbReference type="EnsemblPlants" id="OB04G26300.1"/>
    </source>
</evidence>
<keyword evidence="1" id="KW-0808">Transferase</keyword>
<evidence type="ECO:0008006" key="5">
    <source>
        <dbReference type="Google" id="ProtNLM"/>
    </source>
</evidence>
<dbReference type="Pfam" id="PF00201">
    <property type="entry name" value="UDPGT"/>
    <property type="match status" value="1"/>
</dbReference>
<keyword evidence="4" id="KW-1185">Reference proteome</keyword>
<dbReference type="PANTHER" id="PTHR37734">
    <property type="entry name" value="LARGE RIBOSOMAL RNA SUBUNIT ACCUMULATION PROTEIN YCED HOMOLOG 2, CHLOROPLASTIC"/>
    <property type="match status" value="1"/>
</dbReference>